<dbReference type="PROSITE" id="PS00599">
    <property type="entry name" value="AA_TRANSFER_CLASS_2"/>
    <property type="match status" value="1"/>
</dbReference>
<comment type="pathway">
    <text evidence="3">Cofactor biosynthesis; biotin biosynthesis.</text>
</comment>
<dbReference type="EC" id="2.3.1.47" evidence="10"/>
<comment type="caution">
    <text evidence="12">The sequence shown here is derived from an EMBL/GenBank/DDBJ whole genome shotgun (WGS) entry which is preliminary data.</text>
</comment>
<proteinExistence type="inferred from homology"/>
<accession>A0ABS1J7I3</accession>
<comment type="function">
    <text evidence="2">Catalyzes the decarboxylative condensation of pimeloyl-[acyl-carrier protein] and L-alanine to produce 8-amino-7-oxononanoate (AON), [acyl-carrier protein], and carbon dioxide.</text>
</comment>
<sequence length="390" mass="42024">MDFKEELEEIREAGLYRRLRRMESASSRVVVVEGREMLMCASNNYLGLADDPICKETAMEAIRRFGTGSGGSRLTTGNTALHEHLERELAAFKGTEAALLFNTGYMANLAALTTLVGVGDLILSDRLNHASLIDGTRLSRADVQIYEHCDLADLEKKLAAARAGEHRRILIVTDGVFSMDGDIAPLPGICELAERYGADVMVDDAHATGVLGEKGAGTADHFGIQDRVAVQMGTLSKALGAEGGYIAGSKEMIDYLINRARPFVFSTAQSPAVIGAVLAALQIVQNEPDRRKHLLQRAARLRKELLLAGFNVLPSDTPILGVVIGAADEAVEFARELEAQGIYAPAIRPPTVPEGTSRIRLTLTASHTDADVERIVDALSKARTAQNPHS</sequence>
<comment type="cofactor">
    <cofactor evidence="1">
        <name>pyridoxal 5'-phosphate</name>
        <dbReference type="ChEBI" id="CHEBI:597326"/>
    </cofactor>
</comment>
<dbReference type="RefSeq" id="WP_201632055.1">
    <property type="nucleotide sequence ID" value="NZ_JAEQNB010000001.1"/>
</dbReference>
<evidence type="ECO:0000313" key="12">
    <source>
        <dbReference type="EMBL" id="MBL0386150.1"/>
    </source>
</evidence>
<evidence type="ECO:0000256" key="4">
    <source>
        <dbReference type="ARBA" id="ARBA00010008"/>
    </source>
</evidence>
<evidence type="ECO:0000313" key="13">
    <source>
        <dbReference type="Proteomes" id="UP000602284"/>
    </source>
</evidence>
<protein>
    <recommendedName>
        <fullName evidence="10">8-amino-7-oxononanoate synthase</fullName>
        <ecNumber evidence="10">2.3.1.47</ecNumber>
    </recommendedName>
</protein>
<comment type="catalytic activity">
    <reaction evidence="9">
        <text>6-carboxyhexanoyl-[ACP] + L-alanine + H(+) = (8S)-8-amino-7-oxononanoate + holo-[ACP] + CO2</text>
        <dbReference type="Rhea" id="RHEA:42288"/>
        <dbReference type="Rhea" id="RHEA-COMP:9685"/>
        <dbReference type="Rhea" id="RHEA-COMP:9955"/>
        <dbReference type="ChEBI" id="CHEBI:15378"/>
        <dbReference type="ChEBI" id="CHEBI:16526"/>
        <dbReference type="ChEBI" id="CHEBI:57972"/>
        <dbReference type="ChEBI" id="CHEBI:64479"/>
        <dbReference type="ChEBI" id="CHEBI:78846"/>
        <dbReference type="ChEBI" id="CHEBI:149468"/>
        <dbReference type="EC" id="2.3.1.47"/>
    </reaction>
</comment>
<dbReference type="SUPFAM" id="SSF53383">
    <property type="entry name" value="PLP-dependent transferases"/>
    <property type="match status" value="1"/>
</dbReference>
<evidence type="ECO:0000256" key="9">
    <source>
        <dbReference type="ARBA" id="ARBA00047715"/>
    </source>
</evidence>
<evidence type="ECO:0000256" key="1">
    <source>
        <dbReference type="ARBA" id="ARBA00001933"/>
    </source>
</evidence>
<keyword evidence="8" id="KW-0663">Pyridoxal phosphate</keyword>
<evidence type="ECO:0000256" key="6">
    <source>
        <dbReference type="ARBA" id="ARBA00022679"/>
    </source>
</evidence>
<evidence type="ECO:0000256" key="2">
    <source>
        <dbReference type="ARBA" id="ARBA00002513"/>
    </source>
</evidence>
<evidence type="ECO:0000256" key="7">
    <source>
        <dbReference type="ARBA" id="ARBA00022756"/>
    </source>
</evidence>
<dbReference type="InterPro" id="IPR004839">
    <property type="entry name" value="Aminotransferase_I/II_large"/>
</dbReference>
<dbReference type="InterPro" id="IPR015422">
    <property type="entry name" value="PyrdxlP-dep_Trfase_small"/>
</dbReference>
<evidence type="ECO:0000256" key="8">
    <source>
        <dbReference type="ARBA" id="ARBA00022898"/>
    </source>
</evidence>
<gene>
    <name evidence="12" type="primary">bioF</name>
    <name evidence="12" type="ORF">JJB07_05730</name>
</gene>
<evidence type="ECO:0000256" key="5">
    <source>
        <dbReference type="ARBA" id="ARBA00011738"/>
    </source>
</evidence>
<comment type="subunit">
    <text evidence="5">Homodimer.</text>
</comment>
<dbReference type="PANTHER" id="PTHR13693">
    <property type="entry name" value="CLASS II AMINOTRANSFERASE/8-AMINO-7-OXONONANOATE SYNTHASE"/>
    <property type="match status" value="1"/>
</dbReference>
<comment type="similarity">
    <text evidence="4">Belongs to the class-II pyridoxal-phosphate-dependent aminotransferase family. BioF subfamily.</text>
</comment>
<organism evidence="12 13">
    <name type="scientific">Tumebacillus amylolyticus</name>
    <dbReference type="NCBI Taxonomy" id="2801339"/>
    <lineage>
        <taxon>Bacteria</taxon>
        <taxon>Bacillati</taxon>
        <taxon>Bacillota</taxon>
        <taxon>Bacilli</taxon>
        <taxon>Bacillales</taxon>
        <taxon>Alicyclobacillaceae</taxon>
        <taxon>Tumebacillus</taxon>
    </lineage>
</organism>
<dbReference type="Proteomes" id="UP000602284">
    <property type="component" value="Unassembled WGS sequence"/>
</dbReference>
<name>A0ABS1J7I3_9BACL</name>
<keyword evidence="7" id="KW-0093">Biotin biosynthesis</keyword>
<dbReference type="HAMAP" id="MF_01693">
    <property type="entry name" value="BioF_aminotrans_2"/>
    <property type="match status" value="1"/>
</dbReference>
<dbReference type="InterPro" id="IPR001917">
    <property type="entry name" value="Aminotrans_II_pyridoxalP_BS"/>
</dbReference>
<dbReference type="Pfam" id="PF00155">
    <property type="entry name" value="Aminotran_1_2"/>
    <property type="match status" value="1"/>
</dbReference>
<dbReference type="Gene3D" id="3.90.1150.10">
    <property type="entry name" value="Aspartate Aminotransferase, domain 1"/>
    <property type="match status" value="1"/>
</dbReference>
<dbReference type="CDD" id="cd06454">
    <property type="entry name" value="KBL_like"/>
    <property type="match status" value="1"/>
</dbReference>
<dbReference type="Gene3D" id="3.40.640.10">
    <property type="entry name" value="Type I PLP-dependent aspartate aminotransferase-like (Major domain)"/>
    <property type="match status" value="1"/>
</dbReference>
<evidence type="ECO:0000256" key="10">
    <source>
        <dbReference type="NCBIfam" id="TIGR00858"/>
    </source>
</evidence>
<dbReference type="InterPro" id="IPR022834">
    <property type="entry name" value="AONS_Proteobacteria"/>
</dbReference>
<dbReference type="GO" id="GO:0008710">
    <property type="term" value="F:8-amino-7-oxononanoate synthase activity"/>
    <property type="evidence" value="ECO:0007669"/>
    <property type="project" value="UniProtKB-EC"/>
</dbReference>
<dbReference type="InterPro" id="IPR015421">
    <property type="entry name" value="PyrdxlP-dep_Trfase_major"/>
</dbReference>
<dbReference type="NCBIfam" id="TIGR00858">
    <property type="entry name" value="bioF"/>
    <property type="match status" value="1"/>
</dbReference>
<dbReference type="InterPro" id="IPR004723">
    <property type="entry name" value="AONS_Archaea/Proteobacteria"/>
</dbReference>
<feature type="domain" description="Aminotransferase class I/classII large" evidence="11">
    <location>
        <begin position="41"/>
        <end position="379"/>
    </location>
</feature>
<keyword evidence="6 12" id="KW-0808">Transferase</keyword>
<dbReference type="InterPro" id="IPR050087">
    <property type="entry name" value="AON_synthase_class-II"/>
</dbReference>
<evidence type="ECO:0000256" key="3">
    <source>
        <dbReference type="ARBA" id="ARBA00004746"/>
    </source>
</evidence>
<dbReference type="InterPro" id="IPR015424">
    <property type="entry name" value="PyrdxlP-dep_Trfase"/>
</dbReference>
<dbReference type="EMBL" id="JAEQNB010000001">
    <property type="protein sequence ID" value="MBL0386150.1"/>
    <property type="molecule type" value="Genomic_DNA"/>
</dbReference>
<keyword evidence="12" id="KW-0012">Acyltransferase</keyword>
<keyword evidence="13" id="KW-1185">Reference proteome</keyword>
<evidence type="ECO:0000259" key="11">
    <source>
        <dbReference type="Pfam" id="PF00155"/>
    </source>
</evidence>
<dbReference type="PANTHER" id="PTHR13693:SF100">
    <property type="entry name" value="8-AMINO-7-OXONONANOATE SYNTHASE"/>
    <property type="match status" value="1"/>
</dbReference>
<reference evidence="12 13" key="1">
    <citation type="submission" date="2021-01" db="EMBL/GenBank/DDBJ databases">
        <title>Tumebacillus sp. strain ITR2 16S ribosomal RNA gene Genome sequencing and assembly.</title>
        <authorList>
            <person name="Kang M."/>
        </authorList>
    </citation>
    <scope>NUCLEOTIDE SEQUENCE [LARGE SCALE GENOMIC DNA]</scope>
    <source>
        <strain evidence="12 13">ITR2</strain>
    </source>
</reference>